<dbReference type="Gene3D" id="3.40.50.12780">
    <property type="entry name" value="N-terminal domain of ligase-like"/>
    <property type="match status" value="1"/>
</dbReference>
<dbReference type="InterPro" id="IPR000873">
    <property type="entry name" value="AMP-dep_synth/lig_dom"/>
</dbReference>
<sequence>MSTRAGWESAFADVDPCHFPHLVFDHVASPAYETFSSVLSVPKVEEYCSDTEELNRDDWYKFTFALLLKTYVRTNGTSCGLLTSSQSIKGNGLKQEAHFLMVDWDESATLLDNSQKLTTVPLTGPDGVIIGGDFHEFESERGFKQFNATLCLTHDDRQTHTPPNVFNSELVCTVENSVSEAKFDEIKVTLYYSTNLLDEWCAQNVLSTFESILSNLATKFNCPLDSINLISARDEQLINTWNAEVPPPAHQTLNEIFGNVFRNYENKEVVYTSDGCFTYGELDDLSTILAVRLMQMGLKPNMVVPICMDKSRWVTCAMTAVWKAGGAITAMDPTHPNDRLFATVEELGAKIVISDATHASRFRKLGIQIVSDLDDLPRLLKSGGRPISRANSWRMSGVTPGDLAFIAFTSGSSGKPKGVMHTHDRLTSEHLSYGLNLGYSEESRILQFASYAYIPGIGENYRTLLHGATLCVPSEVERTSDLVGFITRSRANRSYMTPSLLRTLNPQDVPGMKHLVVGGEHVDRELERLWTGHVHLVQLYGSSEGGLMIKETWNSNDQGKGFYPVGGLAWLVDPQNVDCLVPVGAVGEIVFESYELSAGYLNDMERTAKTFLNPPIWAHQKDATEGCRYLRMGDLGRYETDGSISVYGRADTQVKVHGQRVELQDIECNLRTLLPLGADVVVELVKPFDAPDRPLLTAFCCFGHGNASNGDGEPAGLNDRPIPSNLQSQLEKVLPRHMIPKAFIVVQKLPQNSSNKIDRRQLRTDAGKMDYKTLTAFLRGASGEQFESPANEKERILAETWASILHQKVKNIGRRDNFLALGGDSLAAIRLVSAVRSKGIRLTTQIILTHPILKDMTELA</sequence>
<dbReference type="PROSITE" id="PS50075">
    <property type="entry name" value="CARRIER"/>
    <property type="match status" value="1"/>
</dbReference>
<reference evidence="6" key="2">
    <citation type="submission" date="2015-01" db="EMBL/GenBank/DDBJ databases">
        <title>Evolutionary Origins and Diversification of the Mycorrhizal Mutualists.</title>
        <authorList>
            <consortium name="DOE Joint Genome Institute"/>
            <consortium name="Mycorrhizal Genomics Consortium"/>
            <person name="Kohler A."/>
            <person name="Kuo A."/>
            <person name="Nagy L.G."/>
            <person name="Floudas D."/>
            <person name="Copeland A."/>
            <person name="Barry K.W."/>
            <person name="Cichocki N."/>
            <person name="Veneault-Fourrey C."/>
            <person name="LaButti K."/>
            <person name="Lindquist E.A."/>
            <person name="Lipzen A."/>
            <person name="Lundell T."/>
            <person name="Morin E."/>
            <person name="Murat C."/>
            <person name="Riley R."/>
            <person name="Ohm R."/>
            <person name="Sun H."/>
            <person name="Tunlid A."/>
            <person name="Henrissat B."/>
            <person name="Grigoriev I.V."/>
            <person name="Hibbett D.S."/>
            <person name="Martin F."/>
        </authorList>
    </citation>
    <scope>NUCLEOTIDE SEQUENCE [LARGE SCALE GENOMIC DNA]</scope>
    <source>
        <strain evidence="6">Zn</strain>
    </source>
</reference>
<dbReference type="InParanoid" id="A0A0C3HXD1"/>
<dbReference type="InterPro" id="IPR006162">
    <property type="entry name" value="Ppantetheine_attach_site"/>
</dbReference>
<dbReference type="InterPro" id="IPR045851">
    <property type="entry name" value="AMP-bd_C_sf"/>
</dbReference>
<dbReference type="InterPro" id="IPR036736">
    <property type="entry name" value="ACP-like_sf"/>
</dbReference>
<dbReference type="Gene3D" id="1.10.1200.10">
    <property type="entry name" value="ACP-like"/>
    <property type="match status" value="1"/>
</dbReference>
<dbReference type="PANTHER" id="PTHR45527">
    <property type="entry name" value="NONRIBOSOMAL PEPTIDE SYNTHETASE"/>
    <property type="match status" value="1"/>
</dbReference>
<dbReference type="InterPro" id="IPR020845">
    <property type="entry name" value="AMP-binding_CS"/>
</dbReference>
<dbReference type="InterPro" id="IPR042099">
    <property type="entry name" value="ANL_N_sf"/>
</dbReference>
<feature type="non-terminal residue" evidence="5">
    <location>
        <position position="860"/>
    </location>
</feature>
<accession>A0A0C3HXD1</accession>
<dbReference type="PROSITE" id="PS00455">
    <property type="entry name" value="AMP_BINDING"/>
    <property type="match status" value="1"/>
</dbReference>
<keyword evidence="3" id="KW-0436">Ligase</keyword>
<dbReference type="InterPro" id="IPR009081">
    <property type="entry name" value="PP-bd_ACP"/>
</dbReference>
<keyword evidence="6" id="KW-1185">Reference proteome</keyword>
<name>A0A0C3HXD1_OIDMZ</name>
<dbReference type="HOGENOM" id="CLU_000022_2_12_1"/>
<evidence type="ECO:0000313" key="5">
    <source>
        <dbReference type="EMBL" id="KIN06887.1"/>
    </source>
</evidence>
<dbReference type="Pfam" id="PF00550">
    <property type="entry name" value="PP-binding"/>
    <property type="match status" value="1"/>
</dbReference>
<dbReference type="GO" id="GO:0005737">
    <property type="term" value="C:cytoplasm"/>
    <property type="evidence" value="ECO:0007669"/>
    <property type="project" value="TreeGrafter"/>
</dbReference>
<dbReference type="GO" id="GO:0044550">
    <property type="term" value="P:secondary metabolite biosynthetic process"/>
    <property type="evidence" value="ECO:0007669"/>
    <property type="project" value="TreeGrafter"/>
</dbReference>
<dbReference type="Proteomes" id="UP000054321">
    <property type="component" value="Unassembled WGS sequence"/>
</dbReference>
<dbReference type="CDD" id="cd05918">
    <property type="entry name" value="A_NRPS_SidN3_like"/>
    <property type="match status" value="1"/>
</dbReference>
<dbReference type="Pfam" id="PF00501">
    <property type="entry name" value="AMP-binding"/>
    <property type="match status" value="1"/>
</dbReference>
<gene>
    <name evidence="5" type="ORF">OIDMADRAFT_71694</name>
</gene>
<feature type="domain" description="Carrier" evidence="4">
    <location>
        <begin position="788"/>
        <end position="860"/>
    </location>
</feature>
<dbReference type="AlphaFoldDB" id="A0A0C3HXD1"/>
<keyword evidence="1" id="KW-0596">Phosphopantetheine</keyword>
<evidence type="ECO:0000256" key="1">
    <source>
        <dbReference type="ARBA" id="ARBA00022450"/>
    </source>
</evidence>
<evidence type="ECO:0000313" key="6">
    <source>
        <dbReference type="Proteomes" id="UP000054321"/>
    </source>
</evidence>
<dbReference type="GO" id="GO:0043041">
    <property type="term" value="P:amino acid activation for nonribosomal peptide biosynthetic process"/>
    <property type="evidence" value="ECO:0007669"/>
    <property type="project" value="TreeGrafter"/>
</dbReference>
<reference evidence="5 6" key="1">
    <citation type="submission" date="2014-04" db="EMBL/GenBank/DDBJ databases">
        <authorList>
            <consortium name="DOE Joint Genome Institute"/>
            <person name="Kuo A."/>
            <person name="Martino E."/>
            <person name="Perotto S."/>
            <person name="Kohler A."/>
            <person name="Nagy L.G."/>
            <person name="Floudas D."/>
            <person name="Copeland A."/>
            <person name="Barry K.W."/>
            <person name="Cichocki N."/>
            <person name="Veneault-Fourrey C."/>
            <person name="LaButti K."/>
            <person name="Lindquist E.A."/>
            <person name="Lipzen A."/>
            <person name="Lundell T."/>
            <person name="Morin E."/>
            <person name="Murat C."/>
            <person name="Sun H."/>
            <person name="Tunlid A."/>
            <person name="Henrissat B."/>
            <person name="Grigoriev I.V."/>
            <person name="Hibbett D.S."/>
            <person name="Martin F."/>
            <person name="Nordberg H.P."/>
            <person name="Cantor M.N."/>
            <person name="Hua S.X."/>
        </authorList>
    </citation>
    <scope>NUCLEOTIDE SEQUENCE [LARGE SCALE GENOMIC DNA]</scope>
    <source>
        <strain evidence="5 6">Zn</strain>
    </source>
</reference>
<organism evidence="5 6">
    <name type="scientific">Oidiodendron maius (strain Zn)</name>
    <dbReference type="NCBI Taxonomy" id="913774"/>
    <lineage>
        <taxon>Eukaryota</taxon>
        <taxon>Fungi</taxon>
        <taxon>Dikarya</taxon>
        <taxon>Ascomycota</taxon>
        <taxon>Pezizomycotina</taxon>
        <taxon>Leotiomycetes</taxon>
        <taxon>Leotiomycetes incertae sedis</taxon>
        <taxon>Myxotrichaceae</taxon>
        <taxon>Oidiodendron</taxon>
    </lineage>
</organism>
<evidence type="ECO:0000256" key="3">
    <source>
        <dbReference type="ARBA" id="ARBA00022598"/>
    </source>
</evidence>
<dbReference type="GO" id="GO:0016874">
    <property type="term" value="F:ligase activity"/>
    <property type="evidence" value="ECO:0007669"/>
    <property type="project" value="UniProtKB-KW"/>
</dbReference>
<dbReference type="Gene3D" id="3.30.300.30">
    <property type="match status" value="1"/>
</dbReference>
<dbReference type="EMBL" id="KN832870">
    <property type="protein sequence ID" value="KIN06887.1"/>
    <property type="molecule type" value="Genomic_DNA"/>
</dbReference>
<dbReference type="PANTHER" id="PTHR45527:SF16">
    <property type="entry name" value="NONRIBOSOMAL PEPTIDE SYNTHASE ATNA-RELATED"/>
    <property type="match status" value="1"/>
</dbReference>
<dbReference type="GO" id="GO:0031177">
    <property type="term" value="F:phosphopantetheine binding"/>
    <property type="evidence" value="ECO:0007669"/>
    <property type="project" value="TreeGrafter"/>
</dbReference>
<dbReference type="FunFam" id="3.30.300.30:FF:000015">
    <property type="entry name" value="Nonribosomal peptide synthase SidD"/>
    <property type="match status" value="1"/>
</dbReference>
<dbReference type="PROSITE" id="PS00012">
    <property type="entry name" value="PHOSPHOPANTETHEINE"/>
    <property type="match status" value="1"/>
</dbReference>
<proteinExistence type="predicted"/>
<dbReference type="Gene3D" id="3.30.559.30">
    <property type="entry name" value="Nonribosomal peptide synthetase, condensation domain"/>
    <property type="match status" value="1"/>
</dbReference>
<protein>
    <recommendedName>
        <fullName evidence="4">Carrier domain-containing protein</fullName>
    </recommendedName>
</protein>
<dbReference type="SUPFAM" id="SSF56801">
    <property type="entry name" value="Acetyl-CoA synthetase-like"/>
    <property type="match status" value="1"/>
</dbReference>
<evidence type="ECO:0000259" key="4">
    <source>
        <dbReference type="PROSITE" id="PS50075"/>
    </source>
</evidence>
<keyword evidence="2" id="KW-0597">Phosphoprotein</keyword>
<evidence type="ECO:0000256" key="2">
    <source>
        <dbReference type="ARBA" id="ARBA00022553"/>
    </source>
</evidence>
<dbReference type="SUPFAM" id="SSF47336">
    <property type="entry name" value="ACP-like"/>
    <property type="match status" value="1"/>
</dbReference>
<dbReference type="STRING" id="913774.A0A0C3HXD1"/>
<dbReference type="OrthoDB" id="416786at2759"/>